<evidence type="ECO:0000313" key="1">
    <source>
        <dbReference type="EMBL" id="TNV76462.1"/>
    </source>
</evidence>
<dbReference type="AlphaFoldDB" id="A0A8J8NJ61"/>
<accession>A0A8J8NJ61</accession>
<comment type="caution">
    <text evidence="1">The sequence shown here is derived from an EMBL/GenBank/DDBJ whole genome shotgun (WGS) entry which is preliminary data.</text>
</comment>
<reference evidence="1" key="1">
    <citation type="submission" date="2019-06" db="EMBL/GenBank/DDBJ databases">
        <authorList>
            <person name="Zheng W."/>
        </authorList>
    </citation>
    <scope>NUCLEOTIDE SEQUENCE</scope>
    <source>
        <strain evidence="1">QDHG01</strain>
    </source>
</reference>
<dbReference type="EMBL" id="RRYP01013527">
    <property type="protein sequence ID" value="TNV76462.1"/>
    <property type="molecule type" value="Genomic_DNA"/>
</dbReference>
<name>A0A8J8NJ61_HALGN</name>
<keyword evidence="2" id="KW-1185">Reference proteome</keyword>
<evidence type="ECO:0000313" key="2">
    <source>
        <dbReference type="Proteomes" id="UP000785679"/>
    </source>
</evidence>
<dbReference type="Proteomes" id="UP000785679">
    <property type="component" value="Unassembled WGS sequence"/>
</dbReference>
<sequence length="90" mass="10042">MGKLSKFMMTNPLQERAGPKQIEVAYFGQLYKEIPHGIGIIVCKNVTVDSCPIRSASVQFYHGKLHGGPMILIYTIIGPQFSKNSKWSSQ</sequence>
<organism evidence="1 2">
    <name type="scientific">Halteria grandinella</name>
    <dbReference type="NCBI Taxonomy" id="5974"/>
    <lineage>
        <taxon>Eukaryota</taxon>
        <taxon>Sar</taxon>
        <taxon>Alveolata</taxon>
        <taxon>Ciliophora</taxon>
        <taxon>Intramacronucleata</taxon>
        <taxon>Spirotrichea</taxon>
        <taxon>Stichotrichia</taxon>
        <taxon>Sporadotrichida</taxon>
        <taxon>Halteriidae</taxon>
        <taxon>Halteria</taxon>
    </lineage>
</organism>
<protein>
    <submittedName>
        <fullName evidence="1">Uncharacterized protein</fullName>
    </submittedName>
</protein>
<gene>
    <name evidence="1" type="ORF">FGO68_gene13564</name>
</gene>
<proteinExistence type="predicted"/>